<gene>
    <name evidence="1" type="ORF">Syun_023382</name>
</gene>
<accession>A0AAP0I3B3</accession>
<name>A0AAP0I3B3_9MAGN</name>
<proteinExistence type="predicted"/>
<dbReference type="AlphaFoldDB" id="A0AAP0I3B3"/>
<dbReference type="Proteomes" id="UP001420932">
    <property type="component" value="Unassembled WGS sequence"/>
</dbReference>
<protein>
    <submittedName>
        <fullName evidence="1">Uncharacterized protein</fullName>
    </submittedName>
</protein>
<evidence type="ECO:0000313" key="2">
    <source>
        <dbReference type="Proteomes" id="UP001420932"/>
    </source>
</evidence>
<dbReference type="EMBL" id="JBBNAF010000010">
    <property type="protein sequence ID" value="KAK9107371.1"/>
    <property type="molecule type" value="Genomic_DNA"/>
</dbReference>
<evidence type="ECO:0000313" key="1">
    <source>
        <dbReference type="EMBL" id="KAK9107371.1"/>
    </source>
</evidence>
<sequence length="110" mass="12348">MRISKKMRVSSLAFSDPPRLALFGVAFCGALGSLLTFAWSQQQQQPPHNPTFYGIAPPPEMSPLTTYLSSQLGYMHEYMTYTLTAIDTRLEHQGDRLRRIKGHLLPAKPA</sequence>
<keyword evidence="2" id="KW-1185">Reference proteome</keyword>
<organism evidence="1 2">
    <name type="scientific">Stephania yunnanensis</name>
    <dbReference type="NCBI Taxonomy" id="152371"/>
    <lineage>
        <taxon>Eukaryota</taxon>
        <taxon>Viridiplantae</taxon>
        <taxon>Streptophyta</taxon>
        <taxon>Embryophyta</taxon>
        <taxon>Tracheophyta</taxon>
        <taxon>Spermatophyta</taxon>
        <taxon>Magnoliopsida</taxon>
        <taxon>Ranunculales</taxon>
        <taxon>Menispermaceae</taxon>
        <taxon>Menispermoideae</taxon>
        <taxon>Cissampelideae</taxon>
        <taxon>Stephania</taxon>
    </lineage>
</organism>
<reference evidence="1 2" key="1">
    <citation type="submission" date="2024-01" db="EMBL/GenBank/DDBJ databases">
        <title>Genome assemblies of Stephania.</title>
        <authorList>
            <person name="Yang L."/>
        </authorList>
    </citation>
    <scope>NUCLEOTIDE SEQUENCE [LARGE SCALE GENOMIC DNA]</scope>
    <source>
        <strain evidence="1">YNDBR</strain>
        <tissue evidence="1">Leaf</tissue>
    </source>
</reference>
<comment type="caution">
    <text evidence="1">The sequence shown here is derived from an EMBL/GenBank/DDBJ whole genome shotgun (WGS) entry which is preliminary data.</text>
</comment>